<evidence type="ECO:0000256" key="5">
    <source>
        <dbReference type="ARBA" id="ARBA00022692"/>
    </source>
</evidence>
<evidence type="ECO:0000256" key="7">
    <source>
        <dbReference type="ARBA" id="ARBA00023053"/>
    </source>
</evidence>
<dbReference type="NCBIfam" id="TIGR00813">
    <property type="entry name" value="sss"/>
    <property type="match status" value="1"/>
</dbReference>
<dbReference type="CDD" id="cd11492">
    <property type="entry name" value="SLC5sbd_NIS-SMVT"/>
    <property type="match status" value="1"/>
</dbReference>
<accession>A0A7G3AU22</accession>
<dbReference type="PROSITE" id="PS50283">
    <property type="entry name" value="NA_SOLUT_SYMP_3"/>
    <property type="match status" value="1"/>
</dbReference>
<dbReference type="GO" id="GO:0015293">
    <property type="term" value="F:symporter activity"/>
    <property type="evidence" value="ECO:0007669"/>
    <property type="project" value="TreeGrafter"/>
</dbReference>
<dbReference type="GO" id="GO:0005886">
    <property type="term" value="C:plasma membrane"/>
    <property type="evidence" value="ECO:0007669"/>
    <property type="project" value="UniProtKB-SubCell"/>
</dbReference>
<keyword evidence="3" id="KW-0813">Transport</keyword>
<organism evidence="13">
    <name type="scientific">Lutzomyia longipalpis</name>
    <name type="common">Sand fly</name>
    <dbReference type="NCBI Taxonomy" id="7200"/>
    <lineage>
        <taxon>Eukaryota</taxon>
        <taxon>Metazoa</taxon>
        <taxon>Ecdysozoa</taxon>
        <taxon>Arthropoda</taxon>
        <taxon>Hexapoda</taxon>
        <taxon>Insecta</taxon>
        <taxon>Pterygota</taxon>
        <taxon>Neoptera</taxon>
        <taxon>Endopterygota</taxon>
        <taxon>Diptera</taxon>
        <taxon>Nematocera</taxon>
        <taxon>Psychodoidea</taxon>
        <taxon>Psychodidae</taxon>
        <taxon>Lutzomyia</taxon>
        <taxon>Lutzomyia</taxon>
    </lineage>
</organism>
<reference evidence="13" key="1">
    <citation type="journal article" date="2020" name="BMC">
        <title>Leishmania infection induces a limited differential gene expression in the sand fly midgut.</title>
        <authorList>
            <person name="Coutinho-Abreu I.V."/>
            <person name="Serafim T.D."/>
            <person name="Meneses C."/>
            <person name="Kamhawi S."/>
            <person name="Oliveira F."/>
            <person name="Valenzuela J.G."/>
        </authorList>
    </citation>
    <scope>NUCLEOTIDE SEQUENCE</scope>
    <source>
        <strain evidence="13">Jacobina</strain>
        <tissue evidence="13">Midgut</tissue>
    </source>
</reference>
<feature type="transmembrane region" description="Helical" evidence="12">
    <location>
        <begin position="92"/>
        <end position="114"/>
    </location>
</feature>
<sequence>MNFSAVDSLLPIGTGQFQSLDYVVFIAMLAISMAVGIYFGFFGNNNSTEEYLLGGRRMKTIPIAISLIASQISGVTILAIPAEMYGYGTQYAIMVPFMIVIVSIINFVFVPVFYHNNIYNCYEYLEMRFSLRVRHLLTVIFMLYSYVFLPVILFIPAIALAQVTGMNVHLINTIACSVCVIYTMLGGIKAVVWTDVIQGSIMVGASLVILICGIREVGSASEVIDRAIKGKRIELFNMDLDLTARATFPNMVLGGICLWTSYIGLNQSCVQRIVALKSVKHAKNSLWIFCFGYYIIVGINCFIGITMFARYYECDPLKLGIVDKLDKMVPYFVQDTVGNLSGMTGVFISCVFSAGLSTMSANFNSISGVIYQDYIRKIPGFQDTEKRANIWMRMIVVLSGVFCVLSGFIVDKFGSLLEIIMTISTVSSGATLGVYCLGMLNPWANEHGAFWGTMSSIVFTGYLCVRSKIAVLAGQITYPLLPTKVDGCDVFGINVTDTFTPESLNSSSSSPIFTDDDSFALHKISFVWFAVFGFLMVPLVGIPISLLTGSNDVYKTGKRLISPVAHWLLPEDIRNKEPPLNTEIPIINKEGNQVKETTWVWEGAEKAEKGGK</sequence>
<feature type="transmembrane region" description="Helical" evidence="12">
    <location>
        <begin position="246"/>
        <end position="265"/>
    </location>
</feature>
<evidence type="ECO:0000313" key="13">
    <source>
        <dbReference type="EMBL" id="MBC1177261.1"/>
    </source>
</evidence>
<feature type="transmembrane region" description="Helical" evidence="12">
    <location>
        <begin position="449"/>
        <end position="473"/>
    </location>
</feature>
<dbReference type="PANTHER" id="PTHR42985:SF46">
    <property type="entry name" value="FI02923P-RELATED"/>
    <property type="match status" value="1"/>
</dbReference>
<keyword evidence="9 12" id="KW-0472">Membrane</keyword>
<comment type="similarity">
    <text evidence="2 11">Belongs to the sodium:solute symporter (SSF) (TC 2.A.21) family.</text>
</comment>
<feature type="transmembrane region" description="Helical" evidence="12">
    <location>
        <begin position="135"/>
        <end position="160"/>
    </location>
</feature>
<dbReference type="InterPro" id="IPR051163">
    <property type="entry name" value="Sodium:Solute_Symporter_SSF"/>
</dbReference>
<evidence type="ECO:0000256" key="12">
    <source>
        <dbReference type="SAM" id="Phobius"/>
    </source>
</evidence>
<evidence type="ECO:0000256" key="3">
    <source>
        <dbReference type="ARBA" id="ARBA00022448"/>
    </source>
</evidence>
<evidence type="ECO:0000256" key="1">
    <source>
        <dbReference type="ARBA" id="ARBA00004651"/>
    </source>
</evidence>
<feature type="transmembrane region" description="Helical" evidence="12">
    <location>
        <begin position="166"/>
        <end position="185"/>
    </location>
</feature>
<keyword evidence="4" id="KW-1003">Cell membrane</keyword>
<name>A0A7G3AU22_LUTLO</name>
<proteinExistence type="inferred from homology"/>
<dbReference type="EMBL" id="GITU01008558">
    <property type="protein sequence ID" value="MBC1177261.1"/>
    <property type="molecule type" value="Transcribed_RNA"/>
</dbReference>
<keyword evidence="5 12" id="KW-0812">Transmembrane</keyword>
<feature type="transmembrane region" description="Helical" evidence="12">
    <location>
        <begin position="390"/>
        <end position="410"/>
    </location>
</feature>
<evidence type="ECO:0000256" key="11">
    <source>
        <dbReference type="RuleBase" id="RU362091"/>
    </source>
</evidence>
<evidence type="ECO:0000256" key="9">
    <source>
        <dbReference type="ARBA" id="ARBA00023136"/>
    </source>
</evidence>
<dbReference type="AlphaFoldDB" id="A0A7G3AU22"/>
<keyword evidence="7" id="KW-0915">Sodium</keyword>
<dbReference type="GO" id="GO:0006814">
    <property type="term" value="P:sodium ion transport"/>
    <property type="evidence" value="ECO:0007669"/>
    <property type="project" value="UniProtKB-KW"/>
</dbReference>
<feature type="transmembrane region" description="Helical" evidence="12">
    <location>
        <begin position="61"/>
        <end position="80"/>
    </location>
</feature>
<feature type="transmembrane region" description="Helical" evidence="12">
    <location>
        <begin position="286"/>
        <end position="309"/>
    </location>
</feature>
<evidence type="ECO:0000256" key="2">
    <source>
        <dbReference type="ARBA" id="ARBA00006434"/>
    </source>
</evidence>
<dbReference type="Pfam" id="PF00474">
    <property type="entry name" value="SSF"/>
    <property type="match status" value="1"/>
</dbReference>
<dbReference type="InterPro" id="IPR038377">
    <property type="entry name" value="Na/Glc_symporter_sf"/>
</dbReference>
<feature type="transmembrane region" description="Helical" evidence="12">
    <location>
        <begin position="346"/>
        <end position="370"/>
    </location>
</feature>
<evidence type="ECO:0000256" key="10">
    <source>
        <dbReference type="ARBA" id="ARBA00023201"/>
    </source>
</evidence>
<evidence type="ECO:0000256" key="6">
    <source>
        <dbReference type="ARBA" id="ARBA00022989"/>
    </source>
</evidence>
<keyword evidence="10" id="KW-0739">Sodium transport</keyword>
<evidence type="ECO:0000256" key="4">
    <source>
        <dbReference type="ARBA" id="ARBA00022475"/>
    </source>
</evidence>
<keyword evidence="6 12" id="KW-1133">Transmembrane helix</keyword>
<feature type="transmembrane region" description="Helical" evidence="12">
    <location>
        <begin position="526"/>
        <end position="549"/>
    </location>
</feature>
<dbReference type="Gene3D" id="1.20.1730.10">
    <property type="entry name" value="Sodium/glucose cotransporter"/>
    <property type="match status" value="1"/>
</dbReference>
<protein>
    <submittedName>
        <fullName evidence="13">Putative sodium/solute symporter</fullName>
    </submittedName>
</protein>
<feature type="transmembrane region" description="Helical" evidence="12">
    <location>
        <begin position="416"/>
        <end position="437"/>
    </location>
</feature>
<keyword evidence="8" id="KW-0406">Ion transport</keyword>
<dbReference type="PANTHER" id="PTHR42985">
    <property type="entry name" value="SODIUM-COUPLED MONOCARBOXYLATE TRANSPORTER"/>
    <property type="match status" value="1"/>
</dbReference>
<dbReference type="InterPro" id="IPR001734">
    <property type="entry name" value="Na/solute_symporter"/>
</dbReference>
<feature type="transmembrane region" description="Helical" evidence="12">
    <location>
        <begin position="20"/>
        <end position="41"/>
    </location>
</feature>
<evidence type="ECO:0000256" key="8">
    <source>
        <dbReference type="ARBA" id="ARBA00023065"/>
    </source>
</evidence>
<dbReference type="VEuPathDB" id="VectorBase:LLONM1_002795"/>
<comment type="subcellular location">
    <subcellularLocation>
        <location evidence="1">Cell membrane</location>
        <topology evidence="1">Multi-pass membrane protein</topology>
    </subcellularLocation>
</comment>
<feature type="transmembrane region" description="Helical" evidence="12">
    <location>
        <begin position="192"/>
        <end position="211"/>
    </location>
</feature>